<reference evidence="1 2" key="1">
    <citation type="submission" date="2018-10" db="EMBL/GenBank/DDBJ databases">
        <title>A high-quality apple genome assembly.</title>
        <authorList>
            <person name="Hu J."/>
        </authorList>
    </citation>
    <scope>NUCLEOTIDE SEQUENCE [LARGE SCALE GENOMIC DNA]</scope>
    <source>
        <strain evidence="2">cv. HFTH1</strain>
        <tissue evidence="1">Young leaf</tissue>
    </source>
</reference>
<dbReference type="Gene3D" id="3.20.20.100">
    <property type="entry name" value="NADP-dependent oxidoreductase domain"/>
    <property type="match status" value="1"/>
</dbReference>
<gene>
    <name evidence="1" type="ORF">DVH24_009181</name>
</gene>
<dbReference type="Proteomes" id="UP000290289">
    <property type="component" value="Chromosome 6"/>
</dbReference>
<name>A0A498JP68_MALDO</name>
<comment type="caution">
    <text evidence="1">The sequence shown here is derived from an EMBL/GenBank/DDBJ whole genome shotgun (WGS) entry which is preliminary data.</text>
</comment>
<dbReference type="SUPFAM" id="SSF51430">
    <property type="entry name" value="NAD(P)-linked oxidoreductase"/>
    <property type="match status" value="1"/>
</dbReference>
<evidence type="ECO:0000313" key="1">
    <source>
        <dbReference type="EMBL" id="RXH96677.1"/>
    </source>
</evidence>
<sequence>MFIASKLWCTDTLILMCGSMPDSLAREAEPRNPSGNGETAGHGRMFQVRLSHVYGRLQFWHQAFSNPTQRRHPPAVNQVEMNPPWQKRKLRDFSNERNSVYRAPQCNNAGLDYTVLEDLAAAKGKTLPQKLRQINLIMFMQIILKSIAQQGASVTPTSFNMERMKLNLDIFVWELSEDETNKKKQIPQRRL</sequence>
<proteinExistence type="predicted"/>
<dbReference type="AlphaFoldDB" id="A0A498JP68"/>
<dbReference type="PANTHER" id="PTHR11732">
    <property type="entry name" value="ALDO/KETO REDUCTASE"/>
    <property type="match status" value="1"/>
</dbReference>
<keyword evidence="2" id="KW-1185">Reference proteome</keyword>
<dbReference type="EMBL" id="RDQH01000332">
    <property type="protein sequence ID" value="RXH96677.1"/>
    <property type="molecule type" value="Genomic_DNA"/>
</dbReference>
<dbReference type="GO" id="GO:0016491">
    <property type="term" value="F:oxidoreductase activity"/>
    <property type="evidence" value="ECO:0007669"/>
    <property type="project" value="InterPro"/>
</dbReference>
<dbReference type="STRING" id="3750.A0A498JP68"/>
<dbReference type="InterPro" id="IPR020471">
    <property type="entry name" value="AKR"/>
</dbReference>
<protein>
    <submittedName>
        <fullName evidence="1">Uncharacterized protein</fullName>
    </submittedName>
</protein>
<accession>A0A498JP68</accession>
<organism evidence="1 2">
    <name type="scientific">Malus domestica</name>
    <name type="common">Apple</name>
    <name type="synonym">Pyrus malus</name>
    <dbReference type="NCBI Taxonomy" id="3750"/>
    <lineage>
        <taxon>Eukaryota</taxon>
        <taxon>Viridiplantae</taxon>
        <taxon>Streptophyta</taxon>
        <taxon>Embryophyta</taxon>
        <taxon>Tracheophyta</taxon>
        <taxon>Spermatophyta</taxon>
        <taxon>Magnoliopsida</taxon>
        <taxon>eudicotyledons</taxon>
        <taxon>Gunneridae</taxon>
        <taxon>Pentapetalae</taxon>
        <taxon>rosids</taxon>
        <taxon>fabids</taxon>
        <taxon>Rosales</taxon>
        <taxon>Rosaceae</taxon>
        <taxon>Amygdaloideae</taxon>
        <taxon>Maleae</taxon>
        <taxon>Malus</taxon>
    </lineage>
</organism>
<dbReference type="InterPro" id="IPR036812">
    <property type="entry name" value="NAD(P)_OxRdtase_dom_sf"/>
</dbReference>
<evidence type="ECO:0000313" key="2">
    <source>
        <dbReference type="Proteomes" id="UP000290289"/>
    </source>
</evidence>